<evidence type="ECO:0000256" key="3">
    <source>
        <dbReference type="ARBA" id="ARBA00022679"/>
    </source>
</evidence>
<evidence type="ECO:0000256" key="5">
    <source>
        <dbReference type="ARBA" id="ARBA00037999"/>
    </source>
</evidence>
<comment type="cofactor">
    <cofactor evidence="1">
        <name>pyridoxal 5'-phosphate</name>
        <dbReference type="ChEBI" id="CHEBI:597326"/>
    </cofactor>
</comment>
<evidence type="ECO:0000313" key="10">
    <source>
        <dbReference type="Proteomes" id="UP000295558"/>
    </source>
</evidence>
<evidence type="ECO:0000256" key="4">
    <source>
        <dbReference type="ARBA" id="ARBA00022898"/>
    </source>
</evidence>
<keyword evidence="10" id="KW-1185">Reference proteome</keyword>
<evidence type="ECO:0000256" key="2">
    <source>
        <dbReference type="ARBA" id="ARBA00022576"/>
    </source>
</evidence>
<name>A0A4R6ZKN8_9LIST</name>
<dbReference type="OrthoDB" id="9810913at2"/>
<keyword evidence="2 9" id="KW-0032">Aminotransferase</keyword>
<dbReference type="GO" id="GO:0000271">
    <property type="term" value="P:polysaccharide biosynthetic process"/>
    <property type="evidence" value="ECO:0007669"/>
    <property type="project" value="TreeGrafter"/>
</dbReference>
<sequence length="374" mass="41247">MADKILLSPPDMAGTELDYIKEAFDTNWIAPVGPHVDAFEEELATYVGAKYAVAVSSGTAGLHLALLAAGVGEGDVVFCQSFTFAASVNPVLYQKAIPVLIDSDCNTWNMSVAALELAFKTRKPKAVIVTHIYGQAADMARIKQLCDANNALLIEDACESLGTTYAGKQTGTIGDIGVYSFNGNKIITTSGGGMIVTDKKEWADQIKYLSQQAKSTTPHYLHETVGYNYRLSNVLAGIGRAQLTTLDDKIKKRRAAFAKYQQAFHGTEVEMMPVDQNGVTSNRWLSVILIPDKKPHDLMHFLAKENIESRLVWNPMHQQPFLKDIDFVKIEDKAVSDELFQSGLCLPSGSQLQKEEQERIIYLIKKYFRAGGEE</sequence>
<dbReference type="EMBL" id="SNZK01000006">
    <property type="protein sequence ID" value="TDR52888.1"/>
    <property type="molecule type" value="Genomic_DNA"/>
</dbReference>
<dbReference type="FunFam" id="3.40.640.10:FF:000090">
    <property type="entry name" value="Pyridoxal phosphate-dependent aminotransferase"/>
    <property type="match status" value="1"/>
</dbReference>
<gene>
    <name evidence="9" type="ORF">DFP96_10694</name>
</gene>
<dbReference type="PANTHER" id="PTHR30244">
    <property type="entry name" value="TRANSAMINASE"/>
    <property type="match status" value="1"/>
</dbReference>
<dbReference type="STRING" id="1265846.PROCOU_02859"/>
<keyword evidence="4 7" id="KW-0663">Pyridoxal phosphate</keyword>
<protein>
    <submittedName>
        <fullName evidence="9">Pyridoxal phosphate-dependent aminotransferase EpsN</fullName>
    </submittedName>
</protein>
<evidence type="ECO:0000256" key="6">
    <source>
        <dbReference type="PIRSR" id="PIRSR000390-1"/>
    </source>
</evidence>
<comment type="caution">
    <text evidence="9">The sequence shown here is derived from an EMBL/GenBank/DDBJ whole genome shotgun (WGS) entry which is preliminary data.</text>
</comment>
<dbReference type="Gene3D" id="3.90.1150.10">
    <property type="entry name" value="Aspartate Aminotransferase, domain 1"/>
    <property type="match status" value="1"/>
</dbReference>
<dbReference type="InterPro" id="IPR015421">
    <property type="entry name" value="PyrdxlP-dep_Trfase_major"/>
</dbReference>
<keyword evidence="3 9" id="KW-0808">Transferase</keyword>
<dbReference type="InterPro" id="IPR015422">
    <property type="entry name" value="PyrdxlP-dep_Trfase_small"/>
</dbReference>
<feature type="modified residue" description="N6-(pyridoxal phosphate)lysine" evidence="7">
    <location>
        <position position="185"/>
    </location>
</feature>
<accession>A0A4R6ZKN8</accession>
<reference evidence="9 10" key="1">
    <citation type="submission" date="2019-03" db="EMBL/GenBank/DDBJ databases">
        <title>Genomic Encyclopedia of Type Strains, Phase III (KMG-III): the genomes of soil and plant-associated and newly described type strains.</title>
        <authorList>
            <person name="Whitman W."/>
        </authorList>
    </citation>
    <scope>NUCLEOTIDE SEQUENCE [LARGE SCALE GENOMIC DNA]</scope>
    <source>
        <strain evidence="9 10">CECT 7972</strain>
    </source>
</reference>
<comment type="similarity">
    <text evidence="5 8">Belongs to the DegT/DnrJ/EryC1 family.</text>
</comment>
<dbReference type="PANTHER" id="PTHR30244:SF34">
    <property type="entry name" value="DTDP-4-AMINO-4,6-DIDEOXYGALACTOSE TRANSAMINASE"/>
    <property type="match status" value="1"/>
</dbReference>
<feature type="active site" description="Proton acceptor" evidence="6">
    <location>
        <position position="185"/>
    </location>
</feature>
<dbReference type="InterPro" id="IPR015424">
    <property type="entry name" value="PyrdxlP-dep_Trfase"/>
</dbReference>
<evidence type="ECO:0000256" key="8">
    <source>
        <dbReference type="RuleBase" id="RU004508"/>
    </source>
</evidence>
<dbReference type="GO" id="GO:0030170">
    <property type="term" value="F:pyridoxal phosphate binding"/>
    <property type="evidence" value="ECO:0007669"/>
    <property type="project" value="TreeGrafter"/>
</dbReference>
<organism evidence="9 10">
    <name type="scientific">Listeria rocourtiae</name>
    <dbReference type="NCBI Taxonomy" id="647910"/>
    <lineage>
        <taxon>Bacteria</taxon>
        <taxon>Bacillati</taxon>
        <taxon>Bacillota</taxon>
        <taxon>Bacilli</taxon>
        <taxon>Bacillales</taxon>
        <taxon>Listeriaceae</taxon>
        <taxon>Listeria</taxon>
    </lineage>
</organism>
<dbReference type="InterPro" id="IPR000653">
    <property type="entry name" value="DegT/StrS_aminotransferase"/>
</dbReference>
<dbReference type="Gene3D" id="3.40.640.10">
    <property type="entry name" value="Type I PLP-dependent aspartate aminotransferase-like (Major domain)"/>
    <property type="match status" value="1"/>
</dbReference>
<dbReference type="AlphaFoldDB" id="A0A4R6ZKN8"/>
<proteinExistence type="inferred from homology"/>
<dbReference type="PIRSF" id="PIRSF000390">
    <property type="entry name" value="PLP_StrS"/>
    <property type="match status" value="1"/>
</dbReference>
<dbReference type="Pfam" id="PF01041">
    <property type="entry name" value="DegT_DnrJ_EryC1"/>
    <property type="match status" value="1"/>
</dbReference>
<evidence type="ECO:0000256" key="1">
    <source>
        <dbReference type="ARBA" id="ARBA00001933"/>
    </source>
</evidence>
<dbReference type="Proteomes" id="UP000295558">
    <property type="component" value="Unassembled WGS sequence"/>
</dbReference>
<dbReference type="CDD" id="cd00616">
    <property type="entry name" value="AHBA_syn"/>
    <property type="match status" value="1"/>
</dbReference>
<evidence type="ECO:0000313" key="9">
    <source>
        <dbReference type="EMBL" id="TDR52888.1"/>
    </source>
</evidence>
<dbReference type="SUPFAM" id="SSF53383">
    <property type="entry name" value="PLP-dependent transferases"/>
    <property type="match status" value="1"/>
</dbReference>
<dbReference type="GO" id="GO:0008483">
    <property type="term" value="F:transaminase activity"/>
    <property type="evidence" value="ECO:0007669"/>
    <property type="project" value="UniProtKB-KW"/>
</dbReference>
<evidence type="ECO:0000256" key="7">
    <source>
        <dbReference type="PIRSR" id="PIRSR000390-2"/>
    </source>
</evidence>